<evidence type="ECO:0000313" key="1">
    <source>
        <dbReference type="EMBL" id="MFD0860673.1"/>
    </source>
</evidence>
<name>A0ABW3CVQ6_9FLAO</name>
<reference evidence="2" key="1">
    <citation type="journal article" date="2019" name="Int. J. Syst. Evol. Microbiol.">
        <title>The Global Catalogue of Microorganisms (GCM) 10K type strain sequencing project: providing services to taxonomists for standard genome sequencing and annotation.</title>
        <authorList>
            <consortium name="The Broad Institute Genomics Platform"/>
            <consortium name="The Broad Institute Genome Sequencing Center for Infectious Disease"/>
            <person name="Wu L."/>
            <person name="Ma J."/>
        </authorList>
    </citation>
    <scope>NUCLEOTIDE SEQUENCE [LARGE SCALE GENOMIC DNA]</scope>
    <source>
        <strain evidence="2">CCUG 62952</strain>
    </source>
</reference>
<protein>
    <submittedName>
        <fullName evidence="1">Uncharacterized protein</fullName>
    </submittedName>
</protein>
<proteinExistence type="predicted"/>
<comment type="caution">
    <text evidence="1">The sequence shown here is derived from an EMBL/GenBank/DDBJ whole genome shotgun (WGS) entry which is preliminary data.</text>
</comment>
<evidence type="ECO:0000313" key="2">
    <source>
        <dbReference type="Proteomes" id="UP001596978"/>
    </source>
</evidence>
<dbReference type="Proteomes" id="UP001596978">
    <property type="component" value="Unassembled WGS sequence"/>
</dbReference>
<dbReference type="EMBL" id="JBHTJH010000001">
    <property type="protein sequence ID" value="MFD0860673.1"/>
    <property type="molecule type" value="Genomic_DNA"/>
</dbReference>
<sequence>MIINNVDTIGPYALNYSVESGGQKVEGSLQAGQFAQFEPAGAPPYKVTIVGDVPIDSFEVSDANALISYSGDTSPGGGWPPTKKVYIVTNKK</sequence>
<accession>A0ABW3CVQ6</accession>
<keyword evidence="2" id="KW-1185">Reference proteome</keyword>
<dbReference type="RefSeq" id="WP_386402348.1">
    <property type="nucleotide sequence ID" value="NZ_JBHTJH010000001.1"/>
</dbReference>
<organism evidence="1 2">
    <name type="scientific">Sungkyunkwania multivorans</name>
    <dbReference type="NCBI Taxonomy" id="1173618"/>
    <lineage>
        <taxon>Bacteria</taxon>
        <taxon>Pseudomonadati</taxon>
        <taxon>Bacteroidota</taxon>
        <taxon>Flavobacteriia</taxon>
        <taxon>Flavobacteriales</taxon>
        <taxon>Flavobacteriaceae</taxon>
        <taxon>Sungkyunkwania</taxon>
    </lineage>
</organism>
<gene>
    <name evidence="1" type="ORF">ACFQ1M_00520</name>
</gene>